<feature type="compositionally biased region" description="Low complexity" evidence="1">
    <location>
        <begin position="78"/>
        <end position="100"/>
    </location>
</feature>
<evidence type="ECO:0000259" key="2">
    <source>
        <dbReference type="Pfam" id="PF24852"/>
    </source>
</evidence>
<evidence type="ECO:0000313" key="4">
    <source>
        <dbReference type="Proteomes" id="UP001480595"/>
    </source>
</evidence>
<dbReference type="EMBL" id="JAQQWL010000004">
    <property type="protein sequence ID" value="KAK8075895.1"/>
    <property type="molecule type" value="Genomic_DNA"/>
</dbReference>
<accession>A0ABR1VXB7</accession>
<evidence type="ECO:0000313" key="3">
    <source>
        <dbReference type="EMBL" id="KAK8075895.1"/>
    </source>
</evidence>
<evidence type="ECO:0000256" key="1">
    <source>
        <dbReference type="SAM" id="MobiDB-lite"/>
    </source>
</evidence>
<comment type="caution">
    <text evidence="3">The sequence shown here is derived from an EMBL/GenBank/DDBJ whole genome shotgun (WGS) entry which is preliminary data.</text>
</comment>
<feature type="domain" description="DUF7726" evidence="2">
    <location>
        <begin position="117"/>
        <end position="200"/>
    </location>
</feature>
<protein>
    <recommendedName>
        <fullName evidence="2">DUF7726 domain-containing protein</fullName>
    </recommendedName>
</protein>
<dbReference type="InterPro" id="IPR056143">
    <property type="entry name" value="DUF7726"/>
</dbReference>
<organism evidence="3 4">
    <name type="scientific">Apiospora phragmitis</name>
    <dbReference type="NCBI Taxonomy" id="2905665"/>
    <lineage>
        <taxon>Eukaryota</taxon>
        <taxon>Fungi</taxon>
        <taxon>Dikarya</taxon>
        <taxon>Ascomycota</taxon>
        <taxon>Pezizomycotina</taxon>
        <taxon>Sordariomycetes</taxon>
        <taxon>Xylariomycetidae</taxon>
        <taxon>Amphisphaeriales</taxon>
        <taxon>Apiosporaceae</taxon>
        <taxon>Apiospora</taxon>
    </lineage>
</organism>
<dbReference type="PANTHER" id="PTHR42339">
    <property type="entry name" value="HISTONE H1"/>
    <property type="match status" value="1"/>
</dbReference>
<dbReference type="PANTHER" id="PTHR42339:SF1">
    <property type="entry name" value="HISTONE H1"/>
    <property type="match status" value="1"/>
</dbReference>
<dbReference type="RefSeq" id="XP_066718854.1">
    <property type="nucleotide sequence ID" value="XM_066854576.1"/>
</dbReference>
<keyword evidence="4" id="KW-1185">Reference proteome</keyword>
<feature type="region of interest" description="Disordered" evidence="1">
    <location>
        <begin position="78"/>
        <end position="113"/>
    </location>
</feature>
<proteinExistence type="predicted"/>
<reference evidence="3 4" key="1">
    <citation type="submission" date="2023-01" db="EMBL/GenBank/DDBJ databases">
        <title>Analysis of 21 Apiospora genomes using comparative genomics revels a genus with tremendous synthesis potential of carbohydrate active enzymes and secondary metabolites.</title>
        <authorList>
            <person name="Sorensen T."/>
        </authorList>
    </citation>
    <scope>NUCLEOTIDE SEQUENCE [LARGE SCALE GENOMIC DNA]</scope>
    <source>
        <strain evidence="3 4">CBS 135458</strain>
    </source>
</reference>
<dbReference type="Proteomes" id="UP001480595">
    <property type="component" value="Unassembled WGS sequence"/>
</dbReference>
<name>A0ABR1VXB7_9PEZI</name>
<dbReference type="Pfam" id="PF24852">
    <property type="entry name" value="DUF7726"/>
    <property type="match status" value="1"/>
</dbReference>
<sequence>MFVENRPRLLVPSGDLTKNDAFTKAWNWFKQREIAGLKFPNANKRRQTEAARAAAAGGAANTGASASTGAGVSTSAATTATASAPTPSAPGLGGTSSTPSVPDISGIHLPGEDTDEVPVYETCDVVRRKIDDHIFHHRVTQAQFCRNIHAQLKSPTRCKAIQPKPLSDFRHKKGSNAGATSSVFYAANVYFEKIRLAQGKPKTHHRLEMEKRWPDGFERQHNDRMP</sequence>
<gene>
    <name evidence="3" type="ORF">PG994_003167</name>
</gene>
<dbReference type="GeneID" id="92087639"/>